<feature type="non-terminal residue" evidence="1">
    <location>
        <position position="1"/>
    </location>
</feature>
<accession>A0AAN4Z453</accession>
<organism evidence="1 2">
    <name type="scientific">Pristionchus mayeri</name>
    <dbReference type="NCBI Taxonomy" id="1317129"/>
    <lineage>
        <taxon>Eukaryota</taxon>
        <taxon>Metazoa</taxon>
        <taxon>Ecdysozoa</taxon>
        <taxon>Nematoda</taxon>
        <taxon>Chromadorea</taxon>
        <taxon>Rhabditida</taxon>
        <taxon>Rhabditina</taxon>
        <taxon>Diplogasteromorpha</taxon>
        <taxon>Diplogasteroidea</taxon>
        <taxon>Neodiplogasteridae</taxon>
        <taxon>Pristionchus</taxon>
    </lineage>
</organism>
<dbReference type="Proteomes" id="UP001328107">
    <property type="component" value="Unassembled WGS sequence"/>
</dbReference>
<evidence type="ECO:0000313" key="1">
    <source>
        <dbReference type="EMBL" id="GMR34207.1"/>
    </source>
</evidence>
<comment type="caution">
    <text evidence="1">The sequence shown here is derived from an EMBL/GenBank/DDBJ whole genome shotgun (WGS) entry which is preliminary data.</text>
</comment>
<feature type="non-terminal residue" evidence="1">
    <location>
        <position position="81"/>
    </location>
</feature>
<sequence length="81" mass="9212">VISKIHKQASEYSRTDRIGHVFARSFDLIGGAVKDGLEADRVREFNELLENDREFAKKKDSQDPDPLVHVPRGLMYGLIES</sequence>
<proteinExistence type="predicted"/>
<dbReference type="AlphaFoldDB" id="A0AAN4Z453"/>
<reference evidence="2" key="1">
    <citation type="submission" date="2022-10" db="EMBL/GenBank/DDBJ databases">
        <title>Genome assembly of Pristionchus species.</title>
        <authorList>
            <person name="Yoshida K."/>
            <person name="Sommer R.J."/>
        </authorList>
    </citation>
    <scope>NUCLEOTIDE SEQUENCE [LARGE SCALE GENOMIC DNA]</scope>
    <source>
        <strain evidence="2">RS5460</strain>
    </source>
</reference>
<name>A0AAN4Z453_9BILA</name>
<evidence type="ECO:0000313" key="2">
    <source>
        <dbReference type="Proteomes" id="UP001328107"/>
    </source>
</evidence>
<dbReference type="EMBL" id="BTRK01000001">
    <property type="protein sequence ID" value="GMR34207.1"/>
    <property type="molecule type" value="Genomic_DNA"/>
</dbReference>
<gene>
    <name evidence="1" type="ORF">PMAYCL1PPCAC_04402</name>
</gene>
<keyword evidence="2" id="KW-1185">Reference proteome</keyword>
<protein>
    <submittedName>
        <fullName evidence="1">Uncharacterized protein</fullName>
    </submittedName>
</protein>